<evidence type="ECO:0000256" key="1">
    <source>
        <dbReference type="SAM" id="MobiDB-lite"/>
    </source>
</evidence>
<sequence>MDCYEEIIRHFGFPTDDRSTEYPNEIPDNSENLAAENATVKQVHSINKANIVDENMNTNMGIISNEFVTINIESSNNNIMELGNERSNVEYSKKDSNPEDQSDRKFDETHHTNHKSEVLSFEEFVDIFFNEDQNNDYSNNNPPNSMDNVNGKGSVCNSVDAQIKHIVTTSNAPESMLETSLPECHADNKEEENSTNFSKTGILSSTLCDNVTDVKSNADIVLEERKVVDFNVPEKETFSNIFPESTLRSNLRSLNNDGERNTTTIDKTDILGSTQCGNIIDVTSNTDIVLEEYKVVRKKMKLDVVPNVEVKSVKSKSSDSNSFTLGGTITFSNSEEVY</sequence>
<dbReference type="AlphaFoldDB" id="A0A1I8N4G4"/>
<proteinExistence type="predicted"/>
<dbReference type="VEuPathDB" id="VectorBase:MDOA011459"/>
<organism evidence="2">
    <name type="scientific">Musca domestica</name>
    <name type="common">House fly</name>
    <dbReference type="NCBI Taxonomy" id="7370"/>
    <lineage>
        <taxon>Eukaryota</taxon>
        <taxon>Metazoa</taxon>
        <taxon>Ecdysozoa</taxon>
        <taxon>Arthropoda</taxon>
        <taxon>Hexapoda</taxon>
        <taxon>Insecta</taxon>
        <taxon>Pterygota</taxon>
        <taxon>Neoptera</taxon>
        <taxon>Endopterygota</taxon>
        <taxon>Diptera</taxon>
        <taxon>Brachycera</taxon>
        <taxon>Muscomorpha</taxon>
        <taxon>Muscoidea</taxon>
        <taxon>Muscidae</taxon>
        <taxon>Musca</taxon>
    </lineage>
</organism>
<dbReference type="VEuPathDB" id="VectorBase:MDOMA2_015871"/>
<evidence type="ECO:0000313" key="2">
    <source>
        <dbReference type="EnsemblMetazoa" id="MDOA011459-PA"/>
    </source>
</evidence>
<protein>
    <submittedName>
        <fullName evidence="2">Uncharacterized protein</fullName>
    </submittedName>
</protein>
<feature type="region of interest" description="Disordered" evidence="1">
    <location>
        <begin position="84"/>
        <end position="114"/>
    </location>
</feature>
<accession>A0A1I8N4G4</accession>
<name>A0A1I8N4G4_MUSDO</name>
<reference evidence="2" key="1">
    <citation type="submission" date="2020-05" db="UniProtKB">
        <authorList>
            <consortium name="EnsemblMetazoa"/>
        </authorList>
    </citation>
    <scope>IDENTIFICATION</scope>
    <source>
        <strain evidence="2">Aabys</strain>
    </source>
</reference>
<dbReference type="EnsemblMetazoa" id="MDOA011459-RA">
    <property type="protein sequence ID" value="MDOA011459-PA"/>
    <property type="gene ID" value="MDOA011459"/>
</dbReference>